<evidence type="ECO:0000313" key="2">
    <source>
        <dbReference type="Proteomes" id="UP000593564"/>
    </source>
</evidence>
<name>A0A7J7GDC2_CAMSI</name>
<organism evidence="1 2">
    <name type="scientific">Camellia sinensis</name>
    <name type="common">Tea plant</name>
    <name type="synonym">Thea sinensis</name>
    <dbReference type="NCBI Taxonomy" id="4442"/>
    <lineage>
        <taxon>Eukaryota</taxon>
        <taxon>Viridiplantae</taxon>
        <taxon>Streptophyta</taxon>
        <taxon>Embryophyta</taxon>
        <taxon>Tracheophyta</taxon>
        <taxon>Spermatophyta</taxon>
        <taxon>Magnoliopsida</taxon>
        <taxon>eudicotyledons</taxon>
        <taxon>Gunneridae</taxon>
        <taxon>Pentapetalae</taxon>
        <taxon>asterids</taxon>
        <taxon>Ericales</taxon>
        <taxon>Theaceae</taxon>
        <taxon>Camellia</taxon>
    </lineage>
</organism>
<dbReference type="Proteomes" id="UP000593564">
    <property type="component" value="Unassembled WGS sequence"/>
</dbReference>
<dbReference type="AlphaFoldDB" id="A0A7J7GDC2"/>
<evidence type="ECO:0008006" key="3">
    <source>
        <dbReference type="Google" id="ProtNLM"/>
    </source>
</evidence>
<reference evidence="2" key="1">
    <citation type="journal article" date="2020" name="Nat. Commun.">
        <title>Genome assembly of wild tea tree DASZ reveals pedigree and selection history of tea varieties.</title>
        <authorList>
            <person name="Zhang W."/>
            <person name="Zhang Y."/>
            <person name="Qiu H."/>
            <person name="Guo Y."/>
            <person name="Wan H."/>
            <person name="Zhang X."/>
            <person name="Scossa F."/>
            <person name="Alseekh S."/>
            <person name="Zhang Q."/>
            <person name="Wang P."/>
            <person name="Xu L."/>
            <person name="Schmidt M.H."/>
            <person name="Jia X."/>
            <person name="Li D."/>
            <person name="Zhu A."/>
            <person name="Guo F."/>
            <person name="Chen W."/>
            <person name="Ni D."/>
            <person name="Usadel B."/>
            <person name="Fernie A.R."/>
            <person name="Wen W."/>
        </authorList>
    </citation>
    <scope>NUCLEOTIDE SEQUENCE [LARGE SCALE GENOMIC DNA]</scope>
    <source>
        <strain evidence="2">cv. G240</strain>
    </source>
</reference>
<sequence>MSGEILVVPKNGQGHLFPCMELCKHLVSRNYKITLVIDSDISSSLPTSLLQSPLFEIANISSSPPRPDPFHHQEQHMLSCLDELLDPES</sequence>
<dbReference type="SUPFAM" id="SSF53756">
    <property type="entry name" value="UDP-Glycosyltransferase/glycogen phosphorylase"/>
    <property type="match status" value="1"/>
</dbReference>
<reference evidence="1 2" key="2">
    <citation type="submission" date="2020-07" db="EMBL/GenBank/DDBJ databases">
        <title>Genome assembly of wild tea tree DASZ reveals pedigree and selection history of tea varieties.</title>
        <authorList>
            <person name="Zhang W."/>
        </authorList>
    </citation>
    <scope>NUCLEOTIDE SEQUENCE [LARGE SCALE GENOMIC DNA]</scope>
    <source>
        <strain evidence="2">cv. G240</strain>
        <tissue evidence="1">Leaf</tissue>
    </source>
</reference>
<gene>
    <name evidence="1" type="ORF">HYC85_023022</name>
</gene>
<proteinExistence type="predicted"/>
<dbReference type="EMBL" id="JACBKZ010000011">
    <property type="protein sequence ID" value="KAF5938763.1"/>
    <property type="molecule type" value="Genomic_DNA"/>
</dbReference>
<dbReference type="Gene3D" id="3.40.50.2000">
    <property type="entry name" value="Glycogen Phosphorylase B"/>
    <property type="match status" value="1"/>
</dbReference>
<comment type="caution">
    <text evidence="1">The sequence shown here is derived from an EMBL/GenBank/DDBJ whole genome shotgun (WGS) entry which is preliminary data.</text>
</comment>
<evidence type="ECO:0000313" key="1">
    <source>
        <dbReference type="EMBL" id="KAF5938763.1"/>
    </source>
</evidence>
<protein>
    <recommendedName>
        <fullName evidence="3">UDP-glycosyltransferase</fullName>
    </recommendedName>
</protein>
<keyword evidence="2" id="KW-1185">Reference proteome</keyword>
<accession>A0A7J7GDC2</accession>